<dbReference type="InterPro" id="IPR011009">
    <property type="entry name" value="Kinase-like_dom_sf"/>
</dbReference>
<evidence type="ECO:0000256" key="5">
    <source>
        <dbReference type="RuleBase" id="RU000304"/>
    </source>
</evidence>
<evidence type="ECO:0000256" key="6">
    <source>
        <dbReference type="SAM" id="MobiDB-lite"/>
    </source>
</evidence>
<keyword evidence="2 4" id="KW-0547">Nucleotide-binding</keyword>
<sequence length="360" mass="39672">MEKLKSGFHFLSYRLDRCIGKGAFGSVWSATQEATNQIVAIKFEYPTVSKSILPYESEILKEISSCESFPKYYGNGTEQGLTYLILENLGMSLRTFQENHTSGILPLNEVGKLGIEMLNAIKNFHELGFVHRDIKPSNFVFRGRPDQLQVCLIDYGLAKRWKSPEGEVYPPREKVGFRGTSRYASINSHEGADLGRRDDLWSLFYVLIELCAPPLPWKAQTDKDSVYQVKMQSLEKGSLCTGLPSQFKEFSEHIQSLKFADDPDYDLLADLLNSVVEGAEGASDFGVCLSEQYGSMALIVAPNCGSIIGSSSAVEGSWSEPIVAPPKSNNQADPAPVPIKKKESEATEAKSEGGGCCLLV</sequence>
<evidence type="ECO:0000313" key="9">
    <source>
        <dbReference type="Proteomes" id="UP001470230"/>
    </source>
</evidence>
<evidence type="ECO:0000256" key="4">
    <source>
        <dbReference type="PROSITE-ProRule" id="PRU10141"/>
    </source>
</evidence>
<dbReference type="InterPro" id="IPR000719">
    <property type="entry name" value="Prot_kinase_dom"/>
</dbReference>
<evidence type="ECO:0000256" key="2">
    <source>
        <dbReference type="ARBA" id="ARBA00022741"/>
    </source>
</evidence>
<dbReference type="Gene3D" id="1.10.510.10">
    <property type="entry name" value="Transferase(Phosphotransferase) domain 1"/>
    <property type="match status" value="1"/>
</dbReference>
<dbReference type="PROSITE" id="PS00107">
    <property type="entry name" value="PROTEIN_KINASE_ATP"/>
    <property type="match status" value="1"/>
</dbReference>
<organism evidence="8 9">
    <name type="scientific">Tritrichomonas musculus</name>
    <dbReference type="NCBI Taxonomy" id="1915356"/>
    <lineage>
        <taxon>Eukaryota</taxon>
        <taxon>Metamonada</taxon>
        <taxon>Parabasalia</taxon>
        <taxon>Tritrichomonadida</taxon>
        <taxon>Tritrichomonadidae</taxon>
        <taxon>Tritrichomonas</taxon>
    </lineage>
</organism>
<dbReference type="EC" id="2.7.11.1" evidence="1"/>
<evidence type="ECO:0000259" key="7">
    <source>
        <dbReference type="PROSITE" id="PS50011"/>
    </source>
</evidence>
<dbReference type="InterPro" id="IPR050235">
    <property type="entry name" value="CK1_Ser-Thr_kinase"/>
</dbReference>
<feature type="compositionally biased region" description="Basic and acidic residues" evidence="6">
    <location>
        <begin position="340"/>
        <end position="351"/>
    </location>
</feature>
<dbReference type="PROSITE" id="PS00108">
    <property type="entry name" value="PROTEIN_KINASE_ST"/>
    <property type="match status" value="1"/>
</dbReference>
<keyword evidence="9" id="KW-1185">Reference proteome</keyword>
<keyword evidence="5" id="KW-0723">Serine/threonine-protein kinase</keyword>
<evidence type="ECO:0000256" key="1">
    <source>
        <dbReference type="ARBA" id="ARBA00012513"/>
    </source>
</evidence>
<accession>A0ABR2IPG0</accession>
<dbReference type="SUPFAM" id="SSF56112">
    <property type="entry name" value="Protein kinase-like (PK-like)"/>
    <property type="match status" value="1"/>
</dbReference>
<gene>
    <name evidence="8" type="ORF">M9Y10_009287</name>
</gene>
<keyword evidence="5" id="KW-0418">Kinase</keyword>
<dbReference type="SMART" id="SM00220">
    <property type="entry name" value="S_TKc"/>
    <property type="match status" value="1"/>
</dbReference>
<feature type="domain" description="Protein kinase" evidence="7">
    <location>
        <begin position="13"/>
        <end position="276"/>
    </location>
</feature>
<keyword evidence="3 4" id="KW-0067">ATP-binding</keyword>
<comment type="caution">
    <text evidence="8">The sequence shown here is derived from an EMBL/GenBank/DDBJ whole genome shotgun (WGS) entry which is preliminary data.</text>
</comment>
<feature type="region of interest" description="Disordered" evidence="6">
    <location>
        <begin position="319"/>
        <end position="360"/>
    </location>
</feature>
<protein>
    <recommendedName>
        <fullName evidence="1">non-specific serine/threonine protein kinase</fullName>
        <ecNumber evidence="1">2.7.11.1</ecNumber>
    </recommendedName>
</protein>
<dbReference type="Pfam" id="PF00069">
    <property type="entry name" value="Pkinase"/>
    <property type="match status" value="1"/>
</dbReference>
<dbReference type="EMBL" id="JAPFFF010000015">
    <property type="protein sequence ID" value="KAK8866326.1"/>
    <property type="molecule type" value="Genomic_DNA"/>
</dbReference>
<feature type="binding site" evidence="4">
    <location>
        <position position="42"/>
    </location>
    <ligand>
        <name>ATP</name>
        <dbReference type="ChEBI" id="CHEBI:30616"/>
    </ligand>
</feature>
<evidence type="ECO:0000313" key="8">
    <source>
        <dbReference type="EMBL" id="KAK8866326.1"/>
    </source>
</evidence>
<comment type="similarity">
    <text evidence="5">Belongs to the protein kinase superfamily.</text>
</comment>
<name>A0ABR2IPG0_9EUKA</name>
<dbReference type="InterPro" id="IPR008271">
    <property type="entry name" value="Ser/Thr_kinase_AS"/>
</dbReference>
<reference evidence="8 9" key="1">
    <citation type="submission" date="2024-04" db="EMBL/GenBank/DDBJ databases">
        <title>Tritrichomonas musculus Genome.</title>
        <authorList>
            <person name="Alves-Ferreira E."/>
            <person name="Grigg M."/>
            <person name="Lorenzi H."/>
            <person name="Galac M."/>
        </authorList>
    </citation>
    <scope>NUCLEOTIDE SEQUENCE [LARGE SCALE GENOMIC DNA]</scope>
    <source>
        <strain evidence="8 9">EAF2021</strain>
    </source>
</reference>
<proteinExistence type="inferred from homology"/>
<evidence type="ECO:0000256" key="3">
    <source>
        <dbReference type="ARBA" id="ARBA00022840"/>
    </source>
</evidence>
<keyword evidence="5" id="KW-0808">Transferase</keyword>
<dbReference type="InterPro" id="IPR017441">
    <property type="entry name" value="Protein_kinase_ATP_BS"/>
</dbReference>
<dbReference type="PROSITE" id="PS50011">
    <property type="entry name" value="PROTEIN_KINASE_DOM"/>
    <property type="match status" value="1"/>
</dbReference>
<dbReference type="Proteomes" id="UP001470230">
    <property type="component" value="Unassembled WGS sequence"/>
</dbReference>
<dbReference type="PANTHER" id="PTHR11909">
    <property type="entry name" value="CASEIN KINASE-RELATED"/>
    <property type="match status" value="1"/>
</dbReference>